<organism evidence="2 3">
    <name type="scientific">Candidatus Onthovivens merdipullorum</name>
    <dbReference type="NCBI Taxonomy" id="2840889"/>
    <lineage>
        <taxon>Bacteria</taxon>
        <taxon>Bacillati</taxon>
        <taxon>Bacillota</taxon>
        <taxon>Bacilli</taxon>
        <taxon>Bacillales</taxon>
        <taxon>Candidatus Onthovivens</taxon>
    </lineage>
</organism>
<dbReference type="GO" id="GO:0016787">
    <property type="term" value="F:hydrolase activity"/>
    <property type="evidence" value="ECO:0007669"/>
    <property type="project" value="UniProtKB-KW"/>
</dbReference>
<evidence type="ECO:0000313" key="2">
    <source>
        <dbReference type="EMBL" id="MBO8427879.1"/>
    </source>
</evidence>
<sequence>MEVTEFKYLNRFNDTLIGNKWLIDSNYLKGIVIIVTGMNEYSLRYNEFALFLNRANYLVYSLDHYGQYKNGTLGYPSKDYFYKMSETLDSLIIDLKKKYNLPVYIFSHSMGSFITQKLIEDHSEDLDKVILCGSSYDKYLYKVANILATLIVNKFNEAKPSKLLYKLSIGSYNKKFKKEGKSAWLSTDLESNKKYNLDKYCNYLDSNRFYKEFFKGLSSLYKKDKLERINKNIKILLIGGKDDPVSNFSKNLEKLDNLYRKYHLNSRLIIYKNKRHELLNELNNLEVYNDILNFYEE</sequence>
<evidence type="ECO:0000313" key="3">
    <source>
        <dbReference type="Proteomes" id="UP000823613"/>
    </source>
</evidence>
<gene>
    <name evidence="2" type="ORF">IAC58_04980</name>
</gene>
<name>A0A9D9GX10_9BACL</name>
<protein>
    <submittedName>
        <fullName evidence="2">Alpha/beta hydrolase</fullName>
    </submittedName>
</protein>
<reference evidence="2" key="1">
    <citation type="submission" date="2020-10" db="EMBL/GenBank/DDBJ databases">
        <authorList>
            <person name="Gilroy R."/>
        </authorList>
    </citation>
    <scope>NUCLEOTIDE SEQUENCE</scope>
    <source>
        <strain evidence="2">11159</strain>
    </source>
</reference>
<keyword evidence="2" id="KW-0378">Hydrolase</keyword>
<comment type="caution">
    <text evidence="2">The sequence shown here is derived from an EMBL/GenBank/DDBJ whole genome shotgun (WGS) entry which is preliminary data.</text>
</comment>
<dbReference type="Proteomes" id="UP000823613">
    <property type="component" value="Unassembled WGS sequence"/>
</dbReference>
<dbReference type="SUPFAM" id="SSF53474">
    <property type="entry name" value="alpha/beta-Hydrolases"/>
    <property type="match status" value="1"/>
</dbReference>
<evidence type="ECO:0000259" key="1">
    <source>
        <dbReference type="Pfam" id="PF12146"/>
    </source>
</evidence>
<dbReference type="AlphaFoldDB" id="A0A9D9GX10"/>
<proteinExistence type="predicted"/>
<dbReference type="InterPro" id="IPR029058">
    <property type="entry name" value="AB_hydrolase_fold"/>
</dbReference>
<accession>A0A9D9GX10</accession>
<dbReference type="Pfam" id="PF12146">
    <property type="entry name" value="Hydrolase_4"/>
    <property type="match status" value="1"/>
</dbReference>
<dbReference type="EMBL" id="JADIMY010000098">
    <property type="protein sequence ID" value="MBO8427879.1"/>
    <property type="molecule type" value="Genomic_DNA"/>
</dbReference>
<dbReference type="InterPro" id="IPR051044">
    <property type="entry name" value="MAG_DAG_Lipase"/>
</dbReference>
<dbReference type="PANTHER" id="PTHR11614">
    <property type="entry name" value="PHOSPHOLIPASE-RELATED"/>
    <property type="match status" value="1"/>
</dbReference>
<dbReference type="Gene3D" id="3.40.50.1820">
    <property type="entry name" value="alpha/beta hydrolase"/>
    <property type="match status" value="1"/>
</dbReference>
<feature type="domain" description="Serine aminopeptidase S33" evidence="1">
    <location>
        <begin position="29"/>
        <end position="282"/>
    </location>
</feature>
<reference evidence="2" key="2">
    <citation type="journal article" date="2021" name="PeerJ">
        <title>Extensive microbial diversity within the chicken gut microbiome revealed by metagenomics and culture.</title>
        <authorList>
            <person name="Gilroy R."/>
            <person name="Ravi A."/>
            <person name="Getino M."/>
            <person name="Pursley I."/>
            <person name="Horton D.L."/>
            <person name="Alikhan N.F."/>
            <person name="Baker D."/>
            <person name="Gharbi K."/>
            <person name="Hall N."/>
            <person name="Watson M."/>
            <person name="Adriaenssens E.M."/>
            <person name="Foster-Nyarko E."/>
            <person name="Jarju S."/>
            <person name="Secka A."/>
            <person name="Antonio M."/>
            <person name="Oren A."/>
            <person name="Chaudhuri R.R."/>
            <person name="La Ragione R."/>
            <person name="Hildebrand F."/>
            <person name="Pallen M.J."/>
        </authorList>
    </citation>
    <scope>NUCLEOTIDE SEQUENCE</scope>
    <source>
        <strain evidence="2">11159</strain>
    </source>
</reference>
<dbReference type="InterPro" id="IPR022742">
    <property type="entry name" value="Hydrolase_4"/>
</dbReference>